<reference evidence="1 2" key="1">
    <citation type="submission" date="2017-11" db="EMBL/GenBank/DDBJ databases">
        <title>Bacterial isolate from king chilli rhizosphere.</title>
        <authorList>
            <person name="Takhelmayum P."/>
            <person name="Sarangthem I."/>
        </authorList>
    </citation>
    <scope>NUCLEOTIDE SEQUENCE [LARGE SCALE GENOMIC DNA]</scope>
    <source>
        <strain evidence="2">t26</strain>
    </source>
</reference>
<evidence type="ECO:0000313" key="2">
    <source>
        <dbReference type="Proteomes" id="UP000232101"/>
    </source>
</evidence>
<evidence type="ECO:0000313" key="1">
    <source>
        <dbReference type="EMBL" id="PJO43444.1"/>
    </source>
</evidence>
<protein>
    <submittedName>
        <fullName evidence="1">Uncharacterized protein</fullName>
    </submittedName>
</protein>
<dbReference type="STRING" id="582475.ACZ11_16385"/>
<proteinExistence type="predicted"/>
<dbReference type="AlphaFoldDB" id="A0A2M9Q5V5"/>
<gene>
    <name evidence="1" type="ORF">CWD94_12430</name>
</gene>
<dbReference type="Proteomes" id="UP000232101">
    <property type="component" value="Unassembled WGS sequence"/>
</dbReference>
<accession>A0A2M9Q5V5</accession>
<sequence length="80" mass="9001">MVDFRSDWVLCFRIEQSLPGASDEPLGQQVFFARKRRANVAAATGVYSVRKRSATKRQQDVDHEALSQGVMLLAFVPLSF</sequence>
<comment type="caution">
    <text evidence="1">The sequence shown here is derived from an EMBL/GenBank/DDBJ whole genome shotgun (WGS) entry which is preliminary data.</text>
</comment>
<dbReference type="EMBL" id="PHQY01000609">
    <property type="protein sequence ID" value="PJO43444.1"/>
    <property type="molecule type" value="Genomic_DNA"/>
</dbReference>
<name>A0A2M9Q5V5_9BACI</name>
<organism evidence="1 2">
    <name type="scientific">Lysinibacillus xylanilyticus</name>
    <dbReference type="NCBI Taxonomy" id="582475"/>
    <lineage>
        <taxon>Bacteria</taxon>
        <taxon>Bacillati</taxon>
        <taxon>Bacillota</taxon>
        <taxon>Bacilli</taxon>
        <taxon>Bacillales</taxon>
        <taxon>Bacillaceae</taxon>
        <taxon>Lysinibacillus</taxon>
    </lineage>
</organism>